<dbReference type="RefSeq" id="WP_135208594.1">
    <property type="nucleotide sequence ID" value="NZ_SPVF01000227.1"/>
</dbReference>
<protein>
    <submittedName>
        <fullName evidence="4">Uncharacterized protein</fullName>
    </submittedName>
</protein>
<dbReference type="OrthoDB" id="9786766at2"/>
<dbReference type="EMBL" id="SPVF01000227">
    <property type="protein sequence ID" value="TFW15561.1"/>
    <property type="molecule type" value="Genomic_DNA"/>
</dbReference>
<proteinExistence type="predicted"/>
<dbReference type="GO" id="GO:0016052">
    <property type="term" value="P:carbohydrate catabolic process"/>
    <property type="evidence" value="ECO:0007669"/>
    <property type="project" value="InterPro"/>
</dbReference>
<dbReference type="SUPFAM" id="SSF49344">
    <property type="entry name" value="CBD9-like"/>
    <property type="match status" value="1"/>
</dbReference>
<feature type="domain" description="Carbohydrate-binding" evidence="2">
    <location>
        <begin position="35"/>
        <end position="182"/>
    </location>
</feature>
<dbReference type="Pfam" id="PF19313">
    <property type="entry name" value="DUF5916"/>
    <property type="match status" value="1"/>
</dbReference>
<dbReference type="GO" id="GO:0030246">
    <property type="term" value="F:carbohydrate binding"/>
    <property type="evidence" value="ECO:0007669"/>
    <property type="project" value="InterPro"/>
</dbReference>
<evidence type="ECO:0000259" key="2">
    <source>
        <dbReference type="Pfam" id="PF06452"/>
    </source>
</evidence>
<evidence type="ECO:0000313" key="4">
    <source>
        <dbReference type="EMBL" id="TFW15561.1"/>
    </source>
</evidence>
<dbReference type="GO" id="GO:0004553">
    <property type="term" value="F:hydrolase activity, hydrolyzing O-glycosyl compounds"/>
    <property type="evidence" value="ECO:0007669"/>
    <property type="project" value="InterPro"/>
</dbReference>
<dbReference type="Gene3D" id="2.60.40.1190">
    <property type="match status" value="1"/>
</dbReference>
<accession>A0A4Y9S2H5</accession>
<dbReference type="CDD" id="cd09618">
    <property type="entry name" value="CBM9_like_2"/>
    <property type="match status" value="1"/>
</dbReference>
<feature type="signal peptide" evidence="1">
    <location>
        <begin position="1"/>
        <end position="20"/>
    </location>
</feature>
<keyword evidence="1" id="KW-0732">Signal</keyword>
<feature type="chain" id="PRO_5021205718" evidence="1">
    <location>
        <begin position="21"/>
        <end position="736"/>
    </location>
</feature>
<organism evidence="4 5">
    <name type="scientific">Zemynaea arenosa</name>
    <dbReference type="NCBI Taxonomy" id="2561931"/>
    <lineage>
        <taxon>Bacteria</taxon>
        <taxon>Pseudomonadati</taxon>
        <taxon>Pseudomonadota</taxon>
        <taxon>Betaproteobacteria</taxon>
        <taxon>Burkholderiales</taxon>
        <taxon>Oxalobacteraceae</taxon>
        <taxon>Telluria group</taxon>
        <taxon>Zemynaea</taxon>
    </lineage>
</organism>
<reference evidence="4 5" key="1">
    <citation type="submission" date="2019-03" db="EMBL/GenBank/DDBJ databases">
        <title>Draft Genome Sequence of Massilia arenosa sp. nov., a Novel Massilia Species Isolated from a Sandy-loam Maize Soil.</title>
        <authorList>
            <person name="Raths R."/>
            <person name="Peta V."/>
            <person name="Bucking H."/>
        </authorList>
    </citation>
    <scope>NUCLEOTIDE SEQUENCE [LARGE SCALE GENOMIC DNA]</scope>
    <source>
        <strain evidence="4 5">MC02</strain>
    </source>
</reference>
<evidence type="ECO:0000259" key="3">
    <source>
        <dbReference type="Pfam" id="PF19313"/>
    </source>
</evidence>
<dbReference type="InterPro" id="IPR045670">
    <property type="entry name" value="DUF5916"/>
</dbReference>
<feature type="domain" description="DUF5916" evidence="3">
    <location>
        <begin position="260"/>
        <end position="326"/>
    </location>
</feature>
<dbReference type="AlphaFoldDB" id="A0A4Y9S2H5"/>
<dbReference type="InterPro" id="IPR010502">
    <property type="entry name" value="Carb-bd_dom_fam9"/>
</dbReference>
<evidence type="ECO:0000256" key="1">
    <source>
        <dbReference type="SAM" id="SignalP"/>
    </source>
</evidence>
<keyword evidence="5" id="KW-1185">Reference proteome</keyword>
<sequence length="736" mass="82493">MTRLLPLCASLMLVASPAFAGFQAHRIGAPETVKLDGVLDEAAWQKAPARDTFYENEPQDRVPSKWKTEVRLMYDSKYLYVGIKAYDPDPSQIRAPFFRRDGISGDQDFIGLFLDPAGAKKAAQILYFNARGSFADGTNTNADGEDYAFDYDVDVVTGRFDGGWSAEVRIPFSSVAYDASNPNWNLLVFRNVVRDQRYKNFSAPVTKSTNCLMCFGEPIEGLRDLPSGLNWTATPQLVMRKGRDRYEDRPNRSYSGHDLSLDVKVRPDSATTIDATINPDFSQIELDAPQLSGNTRFALYVPEKRPFFLEGNDILQTPFRAIYTRSITDPNWGARVTRRDGNTDVTVLTTRDAGGGLVLIPKSYNTDYAQQDFSSQATIARAVYKGESLTLGGLVSDRTLTDSRGYNRVLGTDFRWQRSDTERLSGQLLLSATTAQPDEHGSLRQGPKTAGHAATVIYNNENDHYAVFGALEDVSAGFRDDNGFLSQAGERMWATELTKKFGKTGMWNDMNFYFHAERKFDTHGDVIYNDYTPGLWMKGPHDLQVNLRVRPWNATRIAEGGELFRQRTVWAEVDASPGRIFSRVSMELELGDEIEYASARRGKGGFVSLSGTVRPHDRLEFAPSWSATWVNGRSGEEDGHRLYTEQAFQLNGIYHFSPRDNLRMIVQKSRTTRNPGYYLFPVAARSTGTTASFVYGHTAGLGTAAYVGLTLSDDETPGYDPRHRQDELFVKLSWQI</sequence>
<evidence type="ECO:0000313" key="5">
    <source>
        <dbReference type="Proteomes" id="UP000298438"/>
    </source>
</evidence>
<name>A0A4Y9S2H5_9BURK</name>
<dbReference type="Proteomes" id="UP000298438">
    <property type="component" value="Unassembled WGS sequence"/>
</dbReference>
<gene>
    <name evidence="4" type="ORF">E4L96_17985</name>
</gene>
<dbReference type="Pfam" id="PF06452">
    <property type="entry name" value="CBM9_1"/>
    <property type="match status" value="1"/>
</dbReference>
<comment type="caution">
    <text evidence="4">The sequence shown here is derived from an EMBL/GenBank/DDBJ whole genome shotgun (WGS) entry which is preliminary data.</text>
</comment>